<proteinExistence type="predicted"/>
<name>A0A8J2IPB3_FUSEQ</name>
<evidence type="ECO:0000313" key="2">
    <source>
        <dbReference type="Proteomes" id="UP000693738"/>
    </source>
</evidence>
<organism evidence="1 2">
    <name type="scientific">Fusarium equiseti</name>
    <name type="common">Fusarium scirpi</name>
    <dbReference type="NCBI Taxonomy" id="61235"/>
    <lineage>
        <taxon>Eukaryota</taxon>
        <taxon>Fungi</taxon>
        <taxon>Dikarya</taxon>
        <taxon>Ascomycota</taxon>
        <taxon>Pezizomycotina</taxon>
        <taxon>Sordariomycetes</taxon>
        <taxon>Hypocreomycetidae</taxon>
        <taxon>Hypocreales</taxon>
        <taxon>Nectriaceae</taxon>
        <taxon>Fusarium</taxon>
        <taxon>Fusarium incarnatum-equiseti species complex</taxon>
    </lineage>
</organism>
<comment type="caution">
    <text evidence="1">The sequence shown here is derived from an EMBL/GenBank/DDBJ whole genome shotgun (WGS) entry which is preliminary data.</text>
</comment>
<protein>
    <submittedName>
        <fullName evidence="1">Uncharacterized protein</fullName>
    </submittedName>
</protein>
<dbReference type="AlphaFoldDB" id="A0A8J2IPB3"/>
<evidence type="ECO:0000313" key="1">
    <source>
        <dbReference type="EMBL" id="CAG7561896.1"/>
    </source>
</evidence>
<gene>
    <name evidence="1" type="ORF">FEQUK3_LOCUS7624</name>
</gene>
<sequence length="408" mass="47419">MSNQVPDKMDESEEPYCIWHPDLATEDTYRALALKFPSMRYQVGRACAAAGYYTLFKELELFPEVSIAEEARESQTEGGKLIYDEIMAHKSRYAIMNDCKRSVEEEEEDYECPAYLNGDTENLLPCIEEDMHLDIEKQDLDEEHGTLSNQEAKLLWQPLPQDLPTVKKTLLLQMAAYDGNIERYVRLAGGGRTLSELDMECVQRGILHHSMFARWWADQIKEDTVYAKAVPYVTWIQESIVARRIMVNDYAEFEKGWPPGVPKPYIIWWPLRPDAEFLYFLLERCPEMKMEIAAAAIVCDYEHIYAAVNPGPSWDLLEVADFSTNPFYREDQEKRVKENNVAWDPLEPMDRYADLMKTKEYTVLDPYEGRIRDTVGEYELPKFYQKIFNTGDVQLKVWEGVGRVSSVN</sequence>
<reference evidence="1" key="1">
    <citation type="submission" date="2021-05" db="EMBL/GenBank/DDBJ databases">
        <authorList>
            <person name="Khan N."/>
        </authorList>
    </citation>
    <scope>NUCLEOTIDE SEQUENCE</scope>
</reference>
<dbReference type="EMBL" id="CAJSTJ010000144">
    <property type="protein sequence ID" value="CAG7561896.1"/>
    <property type="molecule type" value="Genomic_DNA"/>
</dbReference>
<dbReference type="Proteomes" id="UP000693738">
    <property type="component" value="Unassembled WGS sequence"/>
</dbReference>
<accession>A0A8J2IPB3</accession>